<keyword evidence="2" id="KW-0812">Transmembrane</keyword>
<feature type="transmembrane region" description="Helical" evidence="2">
    <location>
        <begin position="74"/>
        <end position="100"/>
    </location>
</feature>
<dbReference type="Proteomes" id="UP000569914">
    <property type="component" value="Unassembled WGS sequence"/>
</dbReference>
<evidence type="ECO:0000313" key="4">
    <source>
        <dbReference type="Proteomes" id="UP000569914"/>
    </source>
</evidence>
<evidence type="ECO:0000256" key="1">
    <source>
        <dbReference type="SAM" id="MobiDB-lite"/>
    </source>
</evidence>
<feature type="compositionally biased region" description="Gly residues" evidence="1">
    <location>
        <begin position="1"/>
        <end position="13"/>
    </location>
</feature>
<dbReference type="RefSeq" id="WP_179753787.1">
    <property type="nucleotide sequence ID" value="NZ_JACCBU010000001.1"/>
</dbReference>
<feature type="transmembrane region" description="Helical" evidence="2">
    <location>
        <begin position="131"/>
        <end position="151"/>
    </location>
</feature>
<dbReference type="AlphaFoldDB" id="A0A7Y9LDC8"/>
<name>A0A7Y9LDC8_9ACTN</name>
<reference evidence="3 4" key="1">
    <citation type="submission" date="2020-07" db="EMBL/GenBank/DDBJ databases">
        <title>Sequencing the genomes of 1000 actinobacteria strains.</title>
        <authorList>
            <person name="Klenk H.-P."/>
        </authorList>
    </citation>
    <scope>NUCLEOTIDE SEQUENCE [LARGE SCALE GENOMIC DNA]</scope>
    <source>
        <strain evidence="3 4">DSM 22083</strain>
    </source>
</reference>
<organism evidence="3 4">
    <name type="scientific">Microlunatus parietis</name>
    <dbReference type="NCBI Taxonomy" id="682979"/>
    <lineage>
        <taxon>Bacteria</taxon>
        <taxon>Bacillati</taxon>
        <taxon>Actinomycetota</taxon>
        <taxon>Actinomycetes</taxon>
        <taxon>Propionibacteriales</taxon>
        <taxon>Propionibacteriaceae</taxon>
        <taxon>Microlunatus</taxon>
    </lineage>
</organism>
<evidence type="ECO:0000313" key="3">
    <source>
        <dbReference type="EMBL" id="NYE72763.1"/>
    </source>
</evidence>
<keyword evidence="2" id="KW-1133">Transmembrane helix</keyword>
<sequence>MTQTGGPYGGYGGSLQQYGQSPSDPQAPPARIDPYVGPPLPPPMPAGQPPLTAGPMTYPTGPVPGPLPVQRPAVIAMAATMAVTASLQWICCLTFAWLMAAVGAQSLGTDGLDGGVYHALQRFSYGLIDGLAWPLYLFPTASFITGFIVLVRRSWARIVHTAVGVAALGWSAWWLYPVSLLWWIAPAVYIGVACLILWLPGVGRWYRSAP</sequence>
<feature type="region of interest" description="Disordered" evidence="1">
    <location>
        <begin position="1"/>
        <end position="56"/>
    </location>
</feature>
<evidence type="ECO:0000256" key="2">
    <source>
        <dbReference type="SAM" id="Phobius"/>
    </source>
</evidence>
<feature type="compositionally biased region" description="Pro residues" evidence="1">
    <location>
        <begin position="36"/>
        <end position="48"/>
    </location>
</feature>
<feature type="compositionally biased region" description="Low complexity" evidence="1">
    <location>
        <begin position="14"/>
        <end position="23"/>
    </location>
</feature>
<keyword evidence="2" id="KW-0472">Membrane</keyword>
<comment type="caution">
    <text evidence="3">The sequence shown here is derived from an EMBL/GenBank/DDBJ whole genome shotgun (WGS) entry which is preliminary data.</text>
</comment>
<protein>
    <submittedName>
        <fullName evidence="3">Uncharacterized protein</fullName>
    </submittedName>
</protein>
<proteinExistence type="predicted"/>
<feature type="transmembrane region" description="Helical" evidence="2">
    <location>
        <begin position="158"/>
        <end position="176"/>
    </location>
</feature>
<gene>
    <name evidence="3" type="ORF">BKA15_004092</name>
</gene>
<keyword evidence="4" id="KW-1185">Reference proteome</keyword>
<accession>A0A7Y9LDC8</accession>
<dbReference type="EMBL" id="JACCBU010000001">
    <property type="protein sequence ID" value="NYE72763.1"/>
    <property type="molecule type" value="Genomic_DNA"/>
</dbReference>
<feature type="transmembrane region" description="Helical" evidence="2">
    <location>
        <begin position="182"/>
        <end position="202"/>
    </location>
</feature>